<keyword evidence="4" id="KW-1185">Reference proteome</keyword>
<feature type="compositionally biased region" description="Pro residues" evidence="1">
    <location>
        <begin position="1"/>
        <end position="12"/>
    </location>
</feature>
<evidence type="ECO:0000313" key="4">
    <source>
        <dbReference type="Proteomes" id="UP000306236"/>
    </source>
</evidence>
<accession>A0A4S5BLX1</accession>
<feature type="transmembrane region" description="Helical" evidence="2">
    <location>
        <begin position="191"/>
        <end position="211"/>
    </location>
</feature>
<dbReference type="Proteomes" id="UP000306236">
    <property type="component" value="Unassembled WGS sequence"/>
</dbReference>
<dbReference type="GO" id="GO:0016780">
    <property type="term" value="F:phosphotransferase activity, for other substituted phosphate groups"/>
    <property type="evidence" value="ECO:0007669"/>
    <property type="project" value="InterPro"/>
</dbReference>
<dbReference type="Pfam" id="PF01066">
    <property type="entry name" value="CDP-OH_P_transf"/>
    <property type="match status" value="1"/>
</dbReference>
<feature type="region of interest" description="Disordered" evidence="1">
    <location>
        <begin position="1"/>
        <end position="21"/>
    </location>
</feature>
<name>A0A4S5BLX1_9BURK</name>
<reference evidence="3 4" key="1">
    <citation type="submission" date="2019-04" db="EMBL/GenBank/DDBJ databases">
        <title>Lampropedia sp YIM MLB12 draf genome.</title>
        <authorList>
            <person name="Wang Y.-X."/>
        </authorList>
    </citation>
    <scope>NUCLEOTIDE SEQUENCE [LARGE SCALE GENOMIC DNA]</scope>
    <source>
        <strain evidence="3 4">YIM MLB12</strain>
    </source>
</reference>
<gene>
    <name evidence="3" type="ORF">E8K88_17410</name>
</gene>
<evidence type="ECO:0000256" key="2">
    <source>
        <dbReference type="SAM" id="Phobius"/>
    </source>
</evidence>
<keyword evidence="2" id="KW-1133">Transmembrane helix</keyword>
<keyword evidence="2" id="KW-0472">Membrane</keyword>
<proteinExistence type="predicted"/>
<dbReference type="Gene3D" id="1.20.120.1760">
    <property type="match status" value="1"/>
</dbReference>
<sequence>MTEPSSPLPQPPLNQEEDMARRPIKSRSNRWIQSLSRSLAHSQITPNMISVASMVFAGLGALGLLLLPMGWNMLACIVGIQLRLLCNVIDGMVAIEGGKKTATGALYNEVPDRVADTILIVALGYAIGHDWLGWLGALAAALTAYIRVLGGSLNLPQSFRGPMAKQHRMAIMTIACLLAMLEWPLNHTLFSLLLASVLIAAGSLLTCLTRLNGIAKLLRQQSP</sequence>
<evidence type="ECO:0000313" key="3">
    <source>
        <dbReference type="EMBL" id="THJ30708.1"/>
    </source>
</evidence>
<feature type="transmembrane region" description="Helical" evidence="2">
    <location>
        <begin position="131"/>
        <end position="148"/>
    </location>
</feature>
<dbReference type="InterPro" id="IPR043130">
    <property type="entry name" value="CDP-OH_PTrfase_TM_dom"/>
</dbReference>
<keyword evidence="2" id="KW-0812">Transmembrane</keyword>
<dbReference type="EMBL" id="SSWX01000037">
    <property type="protein sequence ID" value="THJ30708.1"/>
    <property type="molecule type" value="Genomic_DNA"/>
</dbReference>
<dbReference type="AlphaFoldDB" id="A0A4S5BLX1"/>
<protein>
    <submittedName>
        <fullName evidence="3">CDP-alcohol phosphatidyltransferase family protein</fullName>
    </submittedName>
</protein>
<dbReference type="GO" id="GO:0008654">
    <property type="term" value="P:phospholipid biosynthetic process"/>
    <property type="evidence" value="ECO:0007669"/>
    <property type="project" value="InterPro"/>
</dbReference>
<comment type="caution">
    <text evidence="3">The sequence shown here is derived from an EMBL/GenBank/DDBJ whole genome shotgun (WGS) entry which is preliminary data.</text>
</comment>
<dbReference type="GO" id="GO:0016020">
    <property type="term" value="C:membrane"/>
    <property type="evidence" value="ECO:0007669"/>
    <property type="project" value="InterPro"/>
</dbReference>
<organism evidence="3 4">
    <name type="scientific">Lampropedia aestuarii</name>
    <dbReference type="NCBI Taxonomy" id="2562762"/>
    <lineage>
        <taxon>Bacteria</taxon>
        <taxon>Pseudomonadati</taxon>
        <taxon>Pseudomonadota</taxon>
        <taxon>Betaproteobacteria</taxon>
        <taxon>Burkholderiales</taxon>
        <taxon>Comamonadaceae</taxon>
        <taxon>Lampropedia</taxon>
    </lineage>
</organism>
<dbReference type="RefSeq" id="WP_136407945.1">
    <property type="nucleotide sequence ID" value="NZ_SSWX01000037.1"/>
</dbReference>
<keyword evidence="3" id="KW-0808">Transferase</keyword>
<evidence type="ECO:0000256" key="1">
    <source>
        <dbReference type="SAM" id="MobiDB-lite"/>
    </source>
</evidence>
<feature type="transmembrane region" description="Helical" evidence="2">
    <location>
        <begin position="48"/>
        <end position="67"/>
    </location>
</feature>
<dbReference type="InterPro" id="IPR000462">
    <property type="entry name" value="CDP-OH_P_trans"/>
</dbReference>
<dbReference type="OrthoDB" id="1034332at2"/>